<keyword evidence="2" id="KW-1185">Reference proteome</keyword>
<gene>
    <name evidence="1" type="ORF">IWT5_02354</name>
</gene>
<name>A0A1Z5J5V4_9LACO</name>
<evidence type="ECO:0000313" key="1">
    <source>
        <dbReference type="EMBL" id="GAX09171.1"/>
    </source>
</evidence>
<protein>
    <submittedName>
        <fullName evidence="1">Uncharacterized protein</fullName>
    </submittedName>
</protein>
<evidence type="ECO:0000313" key="2">
    <source>
        <dbReference type="Proteomes" id="UP000223370"/>
    </source>
</evidence>
<organism evidence="1 2">
    <name type="scientific">Secundilactobacillus silagincola</name>
    <dbReference type="NCBI Taxonomy" id="1714681"/>
    <lineage>
        <taxon>Bacteria</taxon>
        <taxon>Bacillati</taxon>
        <taxon>Bacillota</taxon>
        <taxon>Bacilli</taxon>
        <taxon>Lactobacillales</taxon>
        <taxon>Lactobacillaceae</taxon>
        <taxon>Secundilactobacillus</taxon>
    </lineage>
</organism>
<dbReference type="AlphaFoldDB" id="A0A1Z5J5V4"/>
<accession>A0A1Z5J5V4</accession>
<dbReference type="Proteomes" id="UP000223370">
    <property type="component" value="Unassembled WGS sequence"/>
</dbReference>
<dbReference type="EMBL" id="BCMJ01000017">
    <property type="protein sequence ID" value="GAX09171.1"/>
    <property type="molecule type" value="Genomic_DNA"/>
</dbReference>
<proteinExistence type="predicted"/>
<comment type="caution">
    <text evidence="1">The sequence shown here is derived from an EMBL/GenBank/DDBJ whole genome shotgun (WGS) entry which is preliminary data.</text>
</comment>
<sequence>MVVAYEDDFSREWGGFVRFLRKHQLTDVMDKQVTKVAVHGLFKLMAQKVKVPFNQWNAGSVHRGLFRFLSSAYQEGMNALLTDQIYESMTTFLLVEAETNHIAMNYDQLTALMRPVTAAYLLPYGAEESLPQWQSATSESVRGYVSQWFKLFVQSPECAPLLKQSSEGELQLYVMIFTDALYNRQRKTIKNTGMHDIETLLEQLFPGLLFKKWDYSQIQPTLTAFFTFAQRLGYLRPEHVKRMIHGVERGSTAMLNELKTHDWYQFPKLRFAALEQQYQGGGDSQWVREIFEQVNEVKH</sequence>
<reference evidence="1 2" key="1">
    <citation type="submission" date="2015-11" db="EMBL/GenBank/DDBJ databases">
        <title>Draft genome sequences of new species of the genus Lactobacillus isolated from orchardgrass silage.</title>
        <authorList>
            <person name="Tohno M."/>
            <person name="Tanizawa Y."/>
            <person name="Arita M."/>
        </authorList>
    </citation>
    <scope>NUCLEOTIDE SEQUENCE [LARGE SCALE GENOMIC DNA]</scope>
    <source>
        <strain evidence="1 2">IWT5</strain>
    </source>
</reference>